<feature type="compositionally biased region" description="Acidic residues" evidence="6">
    <location>
        <begin position="372"/>
        <end position="385"/>
    </location>
</feature>
<protein>
    <recommendedName>
        <fullName evidence="7">Protein kinase domain-containing protein</fullName>
    </recommendedName>
</protein>
<keyword evidence="4" id="KW-0418">Kinase</keyword>
<feature type="compositionally biased region" description="Low complexity" evidence="6">
    <location>
        <begin position="361"/>
        <end position="371"/>
    </location>
</feature>
<dbReference type="SUPFAM" id="SSF56112">
    <property type="entry name" value="Protein kinase-like (PK-like)"/>
    <property type="match status" value="1"/>
</dbReference>
<keyword evidence="2" id="KW-0808">Transferase</keyword>
<dbReference type="InterPro" id="IPR000719">
    <property type="entry name" value="Prot_kinase_dom"/>
</dbReference>
<evidence type="ECO:0000256" key="1">
    <source>
        <dbReference type="ARBA" id="ARBA00022527"/>
    </source>
</evidence>
<evidence type="ECO:0000256" key="2">
    <source>
        <dbReference type="ARBA" id="ARBA00022679"/>
    </source>
</evidence>
<dbReference type="Pfam" id="PF00069">
    <property type="entry name" value="Pkinase"/>
    <property type="match status" value="1"/>
</dbReference>
<feature type="region of interest" description="Disordered" evidence="6">
    <location>
        <begin position="342"/>
        <end position="397"/>
    </location>
</feature>
<evidence type="ECO:0000256" key="5">
    <source>
        <dbReference type="ARBA" id="ARBA00022840"/>
    </source>
</evidence>
<dbReference type="Gene3D" id="1.10.510.10">
    <property type="entry name" value="Transferase(Phosphotransferase) domain 1"/>
    <property type="match status" value="1"/>
</dbReference>
<evidence type="ECO:0000313" key="8">
    <source>
        <dbReference type="EMBL" id="TPX36678.1"/>
    </source>
</evidence>
<evidence type="ECO:0000256" key="3">
    <source>
        <dbReference type="ARBA" id="ARBA00022741"/>
    </source>
</evidence>
<dbReference type="InterPro" id="IPR011009">
    <property type="entry name" value="Kinase-like_dom_sf"/>
</dbReference>
<dbReference type="GO" id="GO:0004674">
    <property type="term" value="F:protein serine/threonine kinase activity"/>
    <property type="evidence" value="ECO:0007669"/>
    <property type="project" value="UniProtKB-KW"/>
</dbReference>
<proteinExistence type="predicted"/>
<dbReference type="SMART" id="SM00220">
    <property type="entry name" value="S_TKc"/>
    <property type="match status" value="1"/>
</dbReference>
<keyword evidence="5" id="KW-0067">ATP-binding</keyword>
<dbReference type="EMBL" id="QEAO01000004">
    <property type="protein sequence ID" value="TPX36678.1"/>
    <property type="molecule type" value="Genomic_DNA"/>
</dbReference>
<dbReference type="GeneID" id="42002419"/>
<keyword evidence="3" id="KW-0547">Nucleotide-binding</keyword>
<dbReference type="PROSITE" id="PS50011">
    <property type="entry name" value="PROTEIN_KINASE_DOM"/>
    <property type="match status" value="1"/>
</dbReference>
<evidence type="ECO:0000256" key="6">
    <source>
        <dbReference type="SAM" id="MobiDB-lite"/>
    </source>
</evidence>
<evidence type="ECO:0000256" key="4">
    <source>
        <dbReference type="ARBA" id="ARBA00022777"/>
    </source>
</evidence>
<dbReference type="Proteomes" id="UP000319731">
    <property type="component" value="Unassembled WGS sequence"/>
</dbReference>
<dbReference type="InterPro" id="IPR008271">
    <property type="entry name" value="Ser/Thr_kinase_AS"/>
</dbReference>
<evidence type="ECO:0000313" key="9">
    <source>
        <dbReference type="Proteomes" id="UP000319731"/>
    </source>
</evidence>
<keyword evidence="9" id="KW-1185">Reference proteome</keyword>
<name>A0A507CBH0_9FUNG</name>
<dbReference type="OrthoDB" id="541276at2759"/>
<comment type="caution">
    <text evidence="8">The sequence shown here is derived from an EMBL/GenBank/DDBJ whole genome shotgun (WGS) entry which is preliminary data.</text>
</comment>
<feature type="domain" description="Protein kinase" evidence="7">
    <location>
        <begin position="1"/>
        <end position="222"/>
    </location>
</feature>
<organism evidence="8 9">
    <name type="scientific">Synchytrium microbalum</name>
    <dbReference type="NCBI Taxonomy" id="1806994"/>
    <lineage>
        <taxon>Eukaryota</taxon>
        <taxon>Fungi</taxon>
        <taxon>Fungi incertae sedis</taxon>
        <taxon>Chytridiomycota</taxon>
        <taxon>Chytridiomycota incertae sedis</taxon>
        <taxon>Chytridiomycetes</taxon>
        <taxon>Synchytriales</taxon>
        <taxon>Synchytriaceae</taxon>
        <taxon>Synchytrium</taxon>
    </lineage>
</organism>
<sequence length="501" mass="55530">MKALQHENIARLYDVYEDHHHLYLIIERAQIDLYEAITSRGGFSVDVSKNVFDQLCNGLLHCHDNGIYHRDIKPENVLISGTDCMVKLTDFGLATRETWSTELGCGSVRYMAPECLGVNGSKGYSTAANDVWSMGVILINLLFGKNPWHEASAADQIFGLYIGRHPDVLRDQFGLSREFDALLHRVFTLDIRKRISLRELRRAVAELNCFTSEEADGDYPLIFEGDDISGRALSLSTNGSSSHGEDDEVDIDVLDDIRIAHHGYIPPNVTPSSSSPAQSYASLPTFIGNTIYTTTTNNNNNHNTFKQRYTEELKMYNIDTPTSEDCDVDDMCDEGIGGTSWAEDFGEMDFSTPPFIPDVPSSSSDNSNSNNQDDEDEDLDEDDNGGEGYDYNDGGMVNESEEQRRLRLTALAKHFTARGVDGSTARERKVSIPFSIATHDSGFEDMTVDDTVEDSAYDPNEDQDMVSGVKPSTSFPNKFISGFLEALGSLGLVSRTSSLQS</sequence>
<dbReference type="PROSITE" id="PS00108">
    <property type="entry name" value="PROTEIN_KINASE_ST"/>
    <property type="match status" value="1"/>
</dbReference>
<reference evidence="8 9" key="1">
    <citation type="journal article" date="2019" name="Sci. Rep.">
        <title>Comparative genomics of chytrid fungi reveal insights into the obligate biotrophic and pathogenic lifestyle of Synchytrium endobioticum.</title>
        <authorList>
            <person name="van de Vossenberg B.T.L.H."/>
            <person name="Warris S."/>
            <person name="Nguyen H.D.T."/>
            <person name="van Gent-Pelzer M.P.E."/>
            <person name="Joly D.L."/>
            <person name="van de Geest H.C."/>
            <person name="Bonants P.J.M."/>
            <person name="Smith D.S."/>
            <person name="Levesque C.A."/>
            <person name="van der Lee T.A.J."/>
        </authorList>
    </citation>
    <scope>NUCLEOTIDE SEQUENCE [LARGE SCALE GENOMIC DNA]</scope>
    <source>
        <strain evidence="8 9">JEL517</strain>
    </source>
</reference>
<dbReference type="GO" id="GO:0005634">
    <property type="term" value="C:nucleus"/>
    <property type="evidence" value="ECO:0007669"/>
    <property type="project" value="TreeGrafter"/>
</dbReference>
<evidence type="ECO:0000259" key="7">
    <source>
        <dbReference type="PROSITE" id="PS50011"/>
    </source>
</evidence>
<accession>A0A507CBH0</accession>
<dbReference type="GO" id="GO:0005524">
    <property type="term" value="F:ATP binding"/>
    <property type="evidence" value="ECO:0007669"/>
    <property type="project" value="UniProtKB-KW"/>
</dbReference>
<dbReference type="AlphaFoldDB" id="A0A507CBH0"/>
<dbReference type="RefSeq" id="XP_031026892.1">
    <property type="nucleotide sequence ID" value="XM_031167122.1"/>
</dbReference>
<keyword evidence="1" id="KW-0723">Serine/threonine-protein kinase</keyword>
<gene>
    <name evidence="8" type="ORF">SmJEL517_g01194</name>
</gene>
<dbReference type="PANTHER" id="PTHR24345:SF0">
    <property type="entry name" value="CELL CYCLE SERINE_THREONINE-PROTEIN KINASE CDC5_MSD2"/>
    <property type="match status" value="1"/>
</dbReference>
<dbReference type="PANTHER" id="PTHR24345">
    <property type="entry name" value="SERINE/THREONINE-PROTEIN KINASE PLK"/>
    <property type="match status" value="1"/>
</dbReference>
<dbReference type="STRING" id="1806994.A0A507CBH0"/>